<evidence type="ECO:0000259" key="1">
    <source>
        <dbReference type="Pfam" id="PF03446"/>
    </source>
</evidence>
<dbReference type="InterPro" id="IPR000073">
    <property type="entry name" value="AB_hydrolase_1"/>
</dbReference>
<dbReference type="InterPro" id="IPR006115">
    <property type="entry name" value="6PGDH_NADP-bd"/>
</dbReference>
<dbReference type="Pfam" id="PF12697">
    <property type="entry name" value="Abhydrolase_6"/>
    <property type="match status" value="1"/>
</dbReference>
<organism evidence="3 4">
    <name type="scientific">Micromonospora endophytica</name>
    <dbReference type="NCBI Taxonomy" id="515350"/>
    <lineage>
        <taxon>Bacteria</taxon>
        <taxon>Bacillati</taxon>
        <taxon>Actinomycetota</taxon>
        <taxon>Actinomycetes</taxon>
        <taxon>Micromonosporales</taxon>
        <taxon>Micromonosporaceae</taxon>
        <taxon>Micromonospora</taxon>
    </lineage>
</organism>
<dbReference type="InterPro" id="IPR029058">
    <property type="entry name" value="AB_hydrolase_fold"/>
</dbReference>
<feature type="domain" description="AB hydrolase-1" evidence="2">
    <location>
        <begin position="154"/>
        <end position="217"/>
    </location>
</feature>
<reference evidence="3 4" key="1">
    <citation type="submission" date="2018-01" db="EMBL/GenBank/DDBJ databases">
        <title>Draft genome sequence of Jishengella endophytica.</title>
        <authorList>
            <person name="Sahin N."/>
            <person name="Ay H."/>
            <person name="Saygin H."/>
        </authorList>
    </citation>
    <scope>NUCLEOTIDE SEQUENCE [LARGE SCALE GENOMIC DNA]</scope>
    <source>
        <strain evidence="3 4">DSM 45430</strain>
    </source>
</reference>
<dbReference type="Pfam" id="PF03446">
    <property type="entry name" value="NAD_binding_2"/>
    <property type="match status" value="1"/>
</dbReference>
<sequence>MTMTNVGFIGLGDQGAPMARAVADGGYELHLWARRPASLTILEGTPYNAHDSVASLASAVDVLLLCLRDDDDDIADLLDQRKLLDGLRPGTVVVNHGTGDPGARARTLTTFVGGEAAAYERCRPIFETFSRTVVRMGPVGTGQLTKLLNNAMTMSNLKNAAGPHAWQTIPSHFLVPTGDRNIPAAVQYFMADRAKGATWAVRGASHAVFYSQPEITASFIERAARRNG</sequence>
<dbReference type="Proteomes" id="UP000248627">
    <property type="component" value="Unassembled WGS sequence"/>
</dbReference>
<dbReference type="AlphaFoldDB" id="A0A2W2E7P7"/>
<dbReference type="OrthoDB" id="3185659at2"/>
<evidence type="ECO:0000313" key="3">
    <source>
        <dbReference type="EMBL" id="PZG00924.1"/>
    </source>
</evidence>
<evidence type="ECO:0000313" key="4">
    <source>
        <dbReference type="Proteomes" id="UP000248627"/>
    </source>
</evidence>
<name>A0A2W2E7P7_9ACTN</name>
<dbReference type="GO" id="GO:0050661">
    <property type="term" value="F:NADP binding"/>
    <property type="evidence" value="ECO:0007669"/>
    <property type="project" value="InterPro"/>
</dbReference>
<dbReference type="PANTHER" id="PTHR43060">
    <property type="entry name" value="3-HYDROXYISOBUTYRATE DEHYDROGENASE-LIKE 1, MITOCHONDRIAL-RELATED"/>
    <property type="match status" value="1"/>
</dbReference>
<dbReference type="EMBL" id="POTX01000003">
    <property type="protein sequence ID" value="PZG00924.1"/>
    <property type="molecule type" value="Genomic_DNA"/>
</dbReference>
<dbReference type="Gene3D" id="3.40.50.720">
    <property type="entry name" value="NAD(P)-binding Rossmann-like Domain"/>
    <property type="match status" value="1"/>
</dbReference>
<accession>A0A2W2E7P7</accession>
<evidence type="ECO:0000259" key="2">
    <source>
        <dbReference type="Pfam" id="PF12697"/>
    </source>
</evidence>
<protein>
    <submittedName>
        <fullName evidence="3">Uncharacterized protein</fullName>
    </submittedName>
</protein>
<dbReference type="SUPFAM" id="SSF53474">
    <property type="entry name" value="alpha/beta-Hydrolases"/>
    <property type="match status" value="1"/>
</dbReference>
<proteinExistence type="predicted"/>
<dbReference type="InterPro" id="IPR036291">
    <property type="entry name" value="NAD(P)-bd_dom_sf"/>
</dbReference>
<keyword evidence="4" id="KW-1185">Reference proteome</keyword>
<comment type="caution">
    <text evidence="3">The sequence shown here is derived from an EMBL/GenBank/DDBJ whole genome shotgun (WGS) entry which is preliminary data.</text>
</comment>
<feature type="domain" description="6-phosphogluconate dehydrogenase NADP-binding" evidence="1">
    <location>
        <begin position="5"/>
        <end position="100"/>
    </location>
</feature>
<dbReference type="PANTHER" id="PTHR43060:SF15">
    <property type="entry name" value="3-HYDROXYISOBUTYRATE DEHYDROGENASE-LIKE 1, MITOCHONDRIAL-RELATED"/>
    <property type="match status" value="1"/>
</dbReference>
<dbReference type="SUPFAM" id="SSF51735">
    <property type="entry name" value="NAD(P)-binding Rossmann-fold domains"/>
    <property type="match status" value="1"/>
</dbReference>
<gene>
    <name evidence="3" type="ORF">C1I93_01245</name>
</gene>